<evidence type="ECO:0000256" key="12">
    <source>
        <dbReference type="ARBA" id="ARBA00023239"/>
    </source>
</evidence>
<dbReference type="SUPFAM" id="SSF48179">
    <property type="entry name" value="6-phosphogluconate dehydrogenase C-terminal domain-like"/>
    <property type="match status" value="2"/>
</dbReference>
<dbReference type="CDD" id="cd06558">
    <property type="entry name" value="crotonase-like"/>
    <property type="match status" value="1"/>
</dbReference>
<dbReference type="UniPathway" id="UPA00659"/>
<comment type="caution">
    <text evidence="18">The sequence shown here is derived from an EMBL/GenBank/DDBJ whole genome shotgun (WGS) entry which is preliminary data.</text>
</comment>
<evidence type="ECO:0000256" key="8">
    <source>
        <dbReference type="ARBA" id="ARBA00023002"/>
    </source>
</evidence>
<keyword evidence="12 18" id="KW-0456">Lyase</keyword>
<feature type="domain" description="3-hydroxyacyl-CoA dehydrogenase C-terminal" evidence="16">
    <location>
        <begin position="530"/>
        <end position="623"/>
    </location>
</feature>
<dbReference type="EMBL" id="LGAA01000016">
    <property type="protein sequence ID" value="KPD03084.1"/>
    <property type="molecule type" value="Genomic_DNA"/>
</dbReference>
<evidence type="ECO:0000313" key="18">
    <source>
        <dbReference type="EMBL" id="KPD03084.1"/>
    </source>
</evidence>
<dbReference type="GO" id="GO:0016509">
    <property type="term" value="F:long-chain (3S)-3-hydroxyacyl-CoA dehydrogenase (NAD+) activity"/>
    <property type="evidence" value="ECO:0007669"/>
    <property type="project" value="TreeGrafter"/>
</dbReference>
<dbReference type="NCBIfam" id="NF008363">
    <property type="entry name" value="PRK11154.1"/>
    <property type="match status" value="1"/>
</dbReference>
<dbReference type="Pfam" id="PF00725">
    <property type="entry name" value="3HCDH"/>
    <property type="match status" value="1"/>
</dbReference>
<evidence type="ECO:0000313" key="19">
    <source>
        <dbReference type="Proteomes" id="UP000053226"/>
    </source>
</evidence>
<feature type="domain" description="3-hydroxyacyl-CoA dehydrogenase NAD binding" evidence="17">
    <location>
        <begin position="348"/>
        <end position="527"/>
    </location>
</feature>
<dbReference type="SUPFAM" id="SSF52096">
    <property type="entry name" value="ClpP/crotonase"/>
    <property type="match status" value="1"/>
</dbReference>
<comment type="similarity">
    <text evidence="15">Belongs to the enoyl-CoA hydratase/isomerase family.</text>
</comment>
<dbReference type="FunFam" id="3.40.50.720:FF:000009">
    <property type="entry name" value="Fatty oxidation complex, alpha subunit"/>
    <property type="match status" value="1"/>
</dbReference>
<evidence type="ECO:0000256" key="10">
    <source>
        <dbReference type="ARBA" id="ARBA00023098"/>
    </source>
</evidence>
<reference evidence="18 19" key="1">
    <citation type="submission" date="2015-07" db="EMBL/GenBank/DDBJ databases">
        <title>ATOL: Assembling a taxonomically balanced genome-scale reconstruction of the evolutionary history of the Enterobacteriaceae.</title>
        <authorList>
            <person name="Plunkett G.III."/>
            <person name="Neeno-Eckwall E.C."/>
            <person name="Glasner J.D."/>
            <person name="Perna N.T."/>
        </authorList>
    </citation>
    <scope>NUCLEOTIDE SEQUENCE [LARGE SCALE GENOMIC DNA]</scope>
    <source>
        <strain evidence="18 19">ATCC 35017</strain>
    </source>
</reference>
<dbReference type="PROSITE" id="PS00067">
    <property type="entry name" value="3HCDH"/>
    <property type="match status" value="1"/>
</dbReference>
<dbReference type="GO" id="GO:0008692">
    <property type="term" value="F:3-hydroxybutyryl-CoA epimerase activity"/>
    <property type="evidence" value="ECO:0007669"/>
    <property type="project" value="InterPro"/>
</dbReference>
<dbReference type="SUPFAM" id="SSF51735">
    <property type="entry name" value="NAD(P)-binding Rossmann-fold domains"/>
    <property type="match status" value="1"/>
</dbReference>
<dbReference type="InterPro" id="IPR008927">
    <property type="entry name" value="6-PGluconate_DH-like_C_sf"/>
</dbReference>
<keyword evidence="5" id="KW-0963">Cytoplasm</keyword>
<accession>A0A0N1KJ31</accession>
<dbReference type="NCBIfam" id="TIGR02440">
    <property type="entry name" value="FadJ"/>
    <property type="match status" value="1"/>
</dbReference>
<dbReference type="Gene3D" id="3.40.50.720">
    <property type="entry name" value="NAD(P)-binding Rossmann-like Domain"/>
    <property type="match status" value="1"/>
</dbReference>
<name>A0A0N1KJ31_9GAMM</name>
<evidence type="ECO:0000256" key="3">
    <source>
        <dbReference type="ARBA" id="ARBA00008750"/>
    </source>
</evidence>
<dbReference type="InterPro" id="IPR050136">
    <property type="entry name" value="FA_oxidation_alpha_subunit"/>
</dbReference>
<gene>
    <name evidence="18" type="ORF">M992_1580</name>
</gene>
<evidence type="ECO:0000256" key="7">
    <source>
        <dbReference type="ARBA" id="ARBA00022963"/>
    </source>
</evidence>
<keyword evidence="8 18" id="KW-0560">Oxidoreductase</keyword>
<evidence type="ECO:0000256" key="6">
    <source>
        <dbReference type="ARBA" id="ARBA00022832"/>
    </source>
</evidence>
<dbReference type="FunFam" id="3.90.226.10:FF:000011">
    <property type="entry name" value="Fatty acid oxidation complex subunit alpha"/>
    <property type="match status" value="1"/>
</dbReference>
<dbReference type="Pfam" id="PF02737">
    <property type="entry name" value="3HCDH_N"/>
    <property type="match status" value="1"/>
</dbReference>
<keyword evidence="13" id="KW-0511">Multifunctional enzyme</keyword>
<dbReference type="InterPro" id="IPR006180">
    <property type="entry name" value="3-OHacyl-CoA_DH_CS"/>
</dbReference>
<dbReference type="OrthoDB" id="5389341at2"/>
<dbReference type="Proteomes" id="UP000053226">
    <property type="component" value="Unassembled WGS sequence"/>
</dbReference>
<proteinExistence type="inferred from homology"/>
<evidence type="ECO:0000256" key="14">
    <source>
        <dbReference type="ARBA" id="ARBA00049556"/>
    </source>
</evidence>
<evidence type="ECO:0000259" key="17">
    <source>
        <dbReference type="Pfam" id="PF02737"/>
    </source>
</evidence>
<dbReference type="InterPro" id="IPR006108">
    <property type="entry name" value="3HC_DH_C"/>
</dbReference>
<dbReference type="InterPro" id="IPR012802">
    <property type="entry name" value="FadJ"/>
</dbReference>
<evidence type="ECO:0000256" key="4">
    <source>
        <dbReference type="ARBA" id="ARBA00012076"/>
    </source>
</evidence>
<dbReference type="PROSITE" id="PS00166">
    <property type="entry name" value="ENOYL_COA_HYDRATASE"/>
    <property type="match status" value="1"/>
</dbReference>
<keyword evidence="10" id="KW-0443">Lipid metabolism</keyword>
<evidence type="ECO:0000256" key="9">
    <source>
        <dbReference type="ARBA" id="ARBA00023027"/>
    </source>
</evidence>
<evidence type="ECO:0000256" key="11">
    <source>
        <dbReference type="ARBA" id="ARBA00023235"/>
    </source>
</evidence>
<dbReference type="GO" id="GO:0006635">
    <property type="term" value="P:fatty acid beta-oxidation"/>
    <property type="evidence" value="ECO:0007669"/>
    <property type="project" value="UniProtKB-UniPathway"/>
</dbReference>
<keyword evidence="11 18" id="KW-0413">Isomerase</keyword>
<dbReference type="InterPro" id="IPR029045">
    <property type="entry name" value="ClpP/crotonase-like_dom_sf"/>
</dbReference>
<dbReference type="InterPro" id="IPR018376">
    <property type="entry name" value="Enoyl-CoA_hyd/isom_CS"/>
</dbReference>
<keyword evidence="6" id="KW-0276">Fatty acid metabolism</keyword>
<dbReference type="AlphaFoldDB" id="A0A0N1KJ31"/>
<sequence>MNHDPLNHELQHNDLQNNAQPKHEVNNHEPLNSGSLKTEYAAEAFQFEVHAENVGIIFIDVPNEKVNTLKAEFVEQFAAILQRVQATPGLKGLVITSGKADSFIAGADISMIAQCKTKQDASTLAKAGQLLFEKLENYPLPIIAAIHGACLGGGLELALACHARICSLDDKTRLGLPEVQLGLLPGSGGTQRLPRLIGLTNALDLMLTGRSIKAKQALKMRLVDDVVPQAILLETAIKQVQLGLKCRPPLAWQQRLLSYKLIANTVLNSVRKKALAKSKGHYPAIEKIIQVVGIGLEKGIQAGLQAEANAFGELAMTPVSAALRGLFFASTALKNESGSTAKAEKIAKVGILGGGLMGGGIAYVTAMRAQLPVRIKDINNQGITQALNYSWRLLTQRVNKKQLSHQQRERIMSRLSGSLEYSGLENSDIVIEAVFEDLDLKRKMLAEIEIKSPKKTIFASNTSSLPIHQIASEAQHPERVIGLHYFSPVDKMPLVEVIPHATTDELTIATVVALAKKQGKTAIVVEDSAGFYVNRILAPYLSEAANCLLAGESIHHIDQALVDFGFPVGPLNLLDEVGIDVCTKILPILVQQLGERFNAPEVLSIILNDQRQGRKNNRGFYLYPESASSQRLSKLMFWNKDRRLEDPSIYPLIGIKPVNKLSKIDIAERCVMLMLNESVRCLAEGVIRSPRDGDIGAVFGIGFPPFFGGPFRYIDSVGSCKVVETLQRLAQQSGDKFEPCDKLLHMAENNQKFYS</sequence>
<evidence type="ECO:0000256" key="1">
    <source>
        <dbReference type="ARBA" id="ARBA00005005"/>
    </source>
</evidence>
<dbReference type="Gene3D" id="1.10.1040.50">
    <property type="match status" value="1"/>
</dbReference>
<dbReference type="InterPro" id="IPR001753">
    <property type="entry name" value="Enoyl-CoA_hydra/iso"/>
</dbReference>
<keyword evidence="7" id="KW-0442">Lipid degradation</keyword>
<dbReference type="GO" id="GO:0070403">
    <property type="term" value="F:NAD+ binding"/>
    <property type="evidence" value="ECO:0007669"/>
    <property type="project" value="InterPro"/>
</dbReference>
<comment type="pathway">
    <text evidence="1">Lipid metabolism; fatty acid beta-oxidation.</text>
</comment>
<protein>
    <recommendedName>
        <fullName evidence="4">enoyl-CoA hydratase</fullName>
        <ecNumber evidence="4">4.2.1.17</ecNumber>
    </recommendedName>
</protein>
<dbReference type="Gene3D" id="3.90.226.10">
    <property type="entry name" value="2-enoyl-CoA Hydratase, Chain A, domain 1"/>
    <property type="match status" value="1"/>
</dbReference>
<evidence type="ECO:0000256" key="13">
    <source>
        <dbReference type="ARBA" id="ARBA00023268"/>
    </source>
</evidence>
<evidence type="ECO:0000259" key="16">
    <source>
        <dbReference type="Pfam" id="PF00725"/>
    </source>
</evidence>
<comment type="catalytic activity">
    <reaction evidence="14">
        <text>a (3S)-3-hydroxyacyl-CoA + NAD(+) = a 3-oxoacyl-CoA + NADH + H(+)</text>
        <dbReference type="Rhea" id="RHEA:22432"/>
        <dbReference type="ChEBI" id="CHEBI:15378"/>
        <dbReference type="ChEBI" id="CHEBI:57318"/>
        <dbReference type="ChEBI" id="CHEBI:57540"/>
        <dbReference type="ChEBI" id="CHEBI:57945"/>
        <dbReference type="ChEBI" id="CHEBI:90726"/>
        <dbReference type="EC" id="1.1.1.35"/>
    </reaction>
</comment>
<evidence type="ECO:0000256" key="5">
    <source>
        <dbReference type="ARBA" id="ARBA00022490"/>
    </source>
</evidence>
<dbReference type="EC" id="4.2.1.17" evidence="4"/>
<dbReference type="PANTHER" id="PTHR43612:SF3">
    <property type="entry name" value="TRIFUNCTIONAL ENZYME SUBUNIT ALPHA, MITOCHONDRIAL"/>
    <property type="match status" value="1"/>
</dbReference>
<comment type="similarity">
    <text evidence="3">In the N-terminal section; belongs to the enoyl-CoA hydratase/isomerase family.</text>
</comment>
<dbReference type="PANTHER" id="PTHR43612">
    <property type="entry name" value="TRIFUNCTIONAL ENZYME SUBUNIT ALPHA"/>
    <property type="match status" value="1"/>
</dbReference>
<dbReference type="InterPro" id="IPR006176">
    <property type="entry name" value="3-OHacyl-CoA_DH_NAD-bd"/>
</dbReference>
<comment type="similarity">
    <text evidence="2">In the central section; belongs to the 3-hydroxyacyl-CoA dehydrogenase family.</text>
</comment>
<keyword evidence="19" id="KW-1185">Reference proteome</keyword>
<dbReference type="RefSeq" id="WP_082335401.1">
    <property type="nucleotide sequence ID" value="NZ_CAWMUS010000016.1"/>
</dbReference>
<dbReference type="InterPro" id="IPR036291">
    <property type="entry name" value="NAD(P)-bd_dom_sf"/>
</dbReference>
<dbReference type="Pfam" id="PF00378">
    <property type="entry name" value="ECH_1"/>
    <property type="match status" value="1"/>
</dbReference>
<keyword evidence="9" id="KW-0520">NAD</keyword>
<dbReference type="GO" id="GO:0004300">
    <property type="term" value="F:enoyl-CoA hydratase activity"/>
    <property type="evidence" value="ECO:0007669"/>
    <property type="project" value="UniProtKB-EC"/>
</dbReference>
<evidence type="ECO:0000256" key="15">
    <source>
        <dbReference type="RuleBase" id="RU003707"/>
    </source>
</evidence>
<evidence type="ECO:0000256" key="2">
    <source>
        <dbReference type="ARBA" id="ARBA00007005"/>
    </source>
</evidence>
<organism evidence="18 19">
    <name type="scientific">Moellerella wisconsensis ATCC 35017</name>
    <dbReference type="NCBI Taxonomy" id="1354267"/>
    <lineage>
        <taxon>Bacteria</taxon>
        <taxon>Pseudomonadati</taxon>
        <taxon>Pseudomonadota</taxon>
        <taxon>Gammaproteobacteria</taxon>
        <taxon>Enterobacterales</taxon>
        <taxon>Morganellaceae</taxon>
        <taxon>Moellerella</taxon>
    </lineage>
</organism>